<proteinExistence type="predicted"/>
<gene>
    <name evidence="1" type="ORF">EHO59_06225</name>
</gene>
<dbReference type="EMBL" id="RQEP01000005">
    <property type="protein sequence ID" value="TGK07694.1"/>
    <property type="molecule type" value="Genomic_DNA"/>
</dbReference>
<comment type="caution">
    <text evidence="1">The sequence shown here is derived from an EMBL/GenBank/DDBJ whole genome shotgun (WGS) entry which is preliminary data.</text>
</comment>
<reference evidence="1" key="1">
    <citation type="journal article" date="2019" name="PLoS Negl. Trop. Dis.">
        <title>Revisiting the worldwide diversity of Leptospira species in the environment.</title>
        <authorList>
            <person name="Vincent A.T."/>
            <person name="Schiettekatte O."/>
            <person name="Bourhy P."/>
            <person name="Veyrier F.J."/>
            <person name="Picardeau M."/>
        </authorList>
    </citation>
    <scope>NUCLEOTIDE SEQUENCE [LARGE SCALE GENOMIC DNA]</scope>
    <source>
        <strain evidence="1">SSS9</strain>
    </source>
</reference>
<dbReference type="AlphaFoldDB" id="A0A4R9G805"/>
<dbReference type="RefSeq" id="WP_135585796.1">
    <property type="nucleotide sequence ID" value="NZ_RQEP01000005.1"/>
</dbReference>
<evidence type="ECO:0000313" key="2">
    <source>
        <dbReference type="Proteomes" id="UP000297453"/>
    </source>
</evidence>
<sequence>MRRVILLLLIIHYRCIDFGFDTADVIKANEAYSRIINSVLFRNYECRSLGNSYQGTTSPDGVPGIAMCNSDTFDRNKGKYVWRKAVDSCVNLITFVSCPPNGSNFDAWVALVLSGCNFQEAFFLNTYKPLQGKIIGFPNSLYDFQGDCL</sequence>
<dbReference type="OrthoDB" id="332097at2"/>
<organism evidence="1 2">
    <name type="scientific">Leptospira semungkisensis</name>
    <dbReference type="NCBI Taxonomy" id="2484985"/>
    <lineage>
        <taxon>Bacteria</taxon>
        <taxon>Pseudomonadati</taxon>
        <taxon>Spirochaetota</taxon>
        <taxon>Spirochaetia</taxon>
        <taxon>Leptospirales</taxon>
        <taxon>Leptospiraceae</taxon>
        <taxon>Leptospira</taxon>
    </lineage>
</organism>
<protein>
    <submittedName>
        <fullName evidence="1">Uncharacterized protein</fullName>
    </submittedName>
</protein>
<dbReference type="Proteomes" id="UP000297453">
    <property type="component" value="Unassembled WGS sequence"/>
</dbReference>
<evidence type="ECO:0000313" key="1">
    <source>
        <dbReference type="EMBL" id="TGK07694.1"/>
    </source>
</evidence>
<accession>A0A4R9G805</accession>
<name>A0A4R9G805_9LEPT</name>
<keyword evidence="2" id="KW-1185">Reference proteome</keyword>